<reference evidence="2 3" key="1">
    <citation type="submission" date="2016-10" db="EMBL/GenBank/DDBJ databases">
        <authorList>
            <person name="de Groot N.N."/>
        </authorList>
    </citation>
    <scope>NUCLEOTIDE SEQUENCE [LARGE SCALE GENOMIC DNA]</scope>
    <source>
        <strain evidence="2 3">CGMCC 4.3143</strain>
    </source>
</reference>
<proteinExistence type="predicted"/>
<dbReference type="AlphaFoldDB" id="A0A1G7TNE6"/>
<dbReference type="Pfam" id="PF13577">
    <property type="entry name" value="SnoaL_4"/>
    <property type="match status" value="1"/>
</dbReference>
<dbReference type="EMBL" id="FNBE01000011">
    <property type="protein sequence ID" value="SDG36010.1"/>
    <property type="molecule type" value="Genomic_DNA"/>
</dbReference>
<dbReference type="CDD" id="cd00531">
    <property type="entry name" value="NTF2_like"/>
    <property type="match status" value="1"/>
</dbReference>
<evidence type="ECO:0000313" key="2">
    <source>
        <dbReference type="EMBL" id="SDG36010.1"/>
    </source>
</evidence>
<feature type="domain" description="SnoaL-like" evidence="1">
    <location>
        <begin position="10"/>
        <end position="135"/>
    </location>
</feature>
<organism evidence="2 3">
    <name type="scientific">Pseudonocardia oroxyli</name>
    <dbReference type="NCBI Taxonomy" id="366584"/>
    <lineage>
        <taxon>Bacteria</taxon>
        <taxon>Bacillati</taxon>
        <taxon>Actinomycetota</taxon>
        <taxon>Actinomycetes</taxon>
        <taxon>Pseudonocardiales</taxon>
        <taxon>Pseudonocardiaceae</taxon>
        <taxon>Pseudonocardia</taxon>
    </lineage>
</organism>
<dbReference type="InterPro" id="IPR037401">
    <property type="entry name" value="SnoaL-like"/>
</dbReference>
<evidence type="ECO:0000259" key="1">
    <source>
        <dbReference type="Pfam" id="PF13577"/>
    </source>
</evidence>
<accession>A0A1G7TNE6</accession>
<protein>
    <submittedName>
        <fullName evidence="2">SnoaL-like domain-containing protein</fullName>
    </submittedName>
</protein>
<dbReference type="InterPro" id="IPR032710">
    <property type="entry name" value="NTF2-like_dom_sf"/>
</dbReference>
<gene>
    <name evidence="2" type="ORF">SAMN05216377_11166</name>
</gene>
<dbReference type="OrthoDB" id="7605094at2"/>
<name>A0A1G7TNE6_PSEOR</name>
<dbReference type="RefSeq" id="WP_093085908.1">
    <property type="nucleotide sequence ID" value="NZ_FNBE01000011.1"/>
</dbReference>
<dbReference type="Gene3D" id="3.10.450.50">
    <property type="match status" value="1"/>
</dbReference>
<evidence type="ECO:0000313" key="3">
    <source>
        <dbReference type="Proteomes" id="UP000198967"/>
    </source>
</evidence>
<dbReference type="Proteomes" id="UP000198967">
    <property type="component" value="Unassembled WGS sequence"/>
</dbReference>
<keyword evidence="3" id="KW-1185">Reference proteome</keyword>
<sequence length="150" mass="17238">MTDPAGAPDRLADRERIRDLAVTYCFALDDEDPELMKSVFWPDAHDDHEPMFSGLAWDFADRFVTFRDRVRPTLHFVLNHLIRFGDDPDEATGRLYGGGFQFVGAEPARGPRTVVGTYTDRYQRREGEWRILERRFVYSGTLRGTAPPQG</sequence>
<dbReference type="STRING" id="366584.SAMN05216377_11166"/>
<dbReference type="SUPFAM" id="SSF54427">
    <property type="entry name" value="NTF2-like"/>
    <property type="match status" value="1"/>
</dbReference>